<gene>
    <name evidence="3" type="ORF">Din_041932</name>
</gene>
<dbReference type="EMBL" id="GHES01041932">
    <property type="protein sequence ID" value="MPA72491.1"/>
    <property type="molecule type" value="Transcribed_RNA"/>
</dbReference>
<evidence type="ECO:0000256" key="2">
    <source>
        <dbReference type="SAM" id="SignalP"/>
    </source>
</evidence>
<name>A0A5B7BWT8_DAVIN</name>
<evidence type="ECO:0000313" key="3">
    <source>
        <dbReference type="EMBL" id="MPA72491.1"/>
    </source>
</evidence>
<evidence type="ECO:0000256" key="1">
    <source>
        <dbReference type="SAM" id="MobiDB-lite"/>
    </source>
</evidence>
<feature type="chain" id="PRO_5023093483" description="Transmembrane protein" evidence="2">
    <location>
        <begin position="25"/>
        <end position="155"/>
    </location>
</feature>
<feature type="compositionally biased region" description="Basic and acidic residues" evidence="1">
    <location>
        <begin position="100"/>
        <end position="109"/>
    </location>
</feature>
<evidence type="ECO:0008006" key="4">
    <source>
        <dbReference type="Google" id="ProtNLM"/>
    </source>
</evidence>
<keyword evidence="2" id="KW-0732">Signal</keyword>
<dbReference type="PANTHER" id="PTHR35463">
    <property type="entry name" value="TRANSMEMBRANE PROTEIN"/>
    <property type="match status" value="1"/>
</dbReference>
<reference evidence="3" key="1">
    <citation type="submission" date="2019-08" db="EMBL/GenBank/DDBJ databases">
        <title>Reference gene set and small RNA set construction with multiple tissues from Davidia involucrata Baill.</title>
        <authorList>
            <person name="Yang H."/>
            <person name="Zhou C."/>
            <person name="Li G."/>
            <person name="Wang J."/>
            <person name="Gao P."/>
            <person name="Wang M."/>
            <person name="Wang R."/>
            <person name="Zhao Y."/>
        </authorList>
    </citation>
    <scope>NUCLEOTIDE SEQUENCE</scope>
    <source>
        <tissue evidence="3">Mixed with DoveR01_LX</tissue>
    </source>
</reference>
<feature type="compositionally biased region" description="Basic and acidic residues" evidence="1">
    <location>
        <begin position="133"/>
        <end position="148"/>
    </location>
</feature>
<dbReference type="PANTHER" id="PTHR35463:SF10">
    <property type="entry name" value="TRANSMEMBRANE PROTEIN"/>
    <property type="match status" value="1"/>
</dbReference>
<dbReference type="AlphaFoldDB" id="A0A5B7BWT8"/>
<organism evidence="3">
    <name type="scientific">Davidia involucrata</name>
    <name type="common">Dove tree</name>
    <dbReference type="NCBI Taxonomy" id="16924"/>
    <lineage>
        <taxon>Eukaryota</taxon>
        <taxon>Viridiplantae</taxon>
        <taxon>Streptophyta</taxon>
        <taxon>Embryophyta</taxon>
        <taxon>Tracheophyta</taxon>
        <taxon>Spermatophyta</taxon>
        <taxon>Magnoliopsida</taxon>
        <taxon>eudicotyledons</taxon>
        <taxon>Gunneridae</taxon>
        <taxon>Pentapetalae</taxon>
        <taxon>asterids</taxon>
        <taxon>Cornales</taxon>
        <taxon>Nyssaceae</taxon>
        <taxon>Davidia</taxon>
    </lineage>
</organism>
<feature type="region of interest" description="Disordered" evidence="1">
    <location>
        <begin position="80"/>
        <end position="155"/>
    </location>
</feature>
<proteinExistence type="predicted"/>
<sequence length="155" mass="16803">MEKCRGITTLFLLWVIILSPGIISTVGDGGQNNVEPNQEKPSATEMIRDIYSQLTTSSVSYWDKVKSFINQVQAEFFPPNLDFRSRDEGHSTGGGGNEGARGKMKDAAEKSFGTSKVAVEESAKSAAKAVGEAVHKTAEKVKQSMSERDESDAEL</sequence>
<protein>
    <recommendedName>
        <fullName evidence="4">Transmembrane protein</fullName>
    </recommendedName>
</protein>
<feature type="signal peptide" evidence="2">
    <location>
        <begin position="1"/>
        <end position="24"/>
    </location>
</feature>
<accession>A0A5B7BWT8</accession>